<evidence type="ECO:0000256" key="3">
    <source>
        <dbReference type="SAM" id="MobiDB-lite"/>
    </source>
</evidence>
<dbReference type="PANTHER" id="PTHR13261">
    <property type="entry name" value="BRCA2 AND CDKN1A INTERACTING PROTEIN"/>
    <property type="match status" value="1"/>
</dbReference>
<evidence type="ECO:0000313" key="5">
    <source>
        <dbReference type="Proteomes" id="UP000567179"/>
    </source>
</evidence>
<keyword evidence="5" id="KW-1185">Reference proteome</keyword>
<keyword evidence="2" id="KW-0813">Transport</keyword>
<dbReference type="Proteomes" id="UP000567179">
    <property type="component" value="Unassembled WGS sequence"/>
</dbReference>
<dbReference type="PIRSF" id="PIRSF028983">
    <property type="entry name" value="BCP1"/>
    <property type="match status" value="1"/>
</dbReference>
<name>A0A8H5EUD6_9AGAR</name>
<comment type="similarity">
    <text evidence="1 2">Belongs to the BCP1 family.</text>
</comment>
<dbReference type="AlphaFoldDB" id="A0A8H5EUD6"/>
<dbReference type="OrthoDB" id="27543at2759"/>
<keyword evidence="2" id="KW-0539">Nucleus</keyword>
<proteinExistence type="inferred from homology"/>
<reference evidence="4 5" key="1">
    <citation type="journal article" date="2020" name="ISME J.">
        <title>Uncovering the hidden diversity of litter-decomposition mechanisms in mushroom-forming fungi.</title>
        <authorList>
            <person name="Floudas D."/>
            <person name="Bentzer J."/>
            <person name="Ahren D."/>
            <person name="Johansson T."/>
            <person name="Persson P."/>
            <person name="Tunlid A."/>
        </authorList>
    </citation>
    <scope>NUCLEOTIDE SEQUENCE [LARGE SCALE GENOMIC DNA]</scope>
    <source>
        <strain evidence="4 5">CBS 101986</strain>
    </source>
</reference>
<feature type="region of interest" description="Disordered" evidence="3">
    <location>
        <begin position="1"/>
        <end position="20"/>
    </location>
</feature>
<evidence type="ECO:0000256" key="1">
    <source>
        <dbReference type="ARBA" id="ARBA00006781"/>
    </source>
</evidence>
<dbReference type="GO" id="GO:0015031">
    <property type="term" value="P:protein transport"/>
    <property type="evidence" value="ECO:0007669"/>
    <property type="project" value="UniProtKB-KW"/>
</dbReference>
<gene>
    <name evidence="4" type="ORF">D9619_003613</name>
</gene>
<organism evidence="4 5">
    <name type="scientific">Psilocybe cf. subviscida</name>
    <dbReference type="NCBI Taxonomy" id="2480587"/>
    <lineage>
        <taxon>Eukaryota</taxon>
        <taxon>Fungi</taxon>
        <taxon>Dikarya</taxon>
        <taxon>Basidiomycota</taxon>
        <taxon>Agaricomycotina</taxon>
        <taxon>Agaricomycetes</taxon>
        <taxon>Agaricomycetidae</taxon>
        <taxon>Agaricales</taxon>
        <taxon>Agaricineae</taxon>
        <taxon>Strophariaceae</taxon>
        <taxon>Psilocybe</taxon>
    </lineage>
</organism>
<sequence>MPPKRKQESDDEGNESSSSDVSLIDVSFEFFDPNPKIDYHAFKRLLTQLFQRDAEQLQLNDLVDLILSQPTVGTTIKTDGIESDPFALFTVLNMHLHHQNESIKAIANYLLSVTAAHDPAFHATLQALFSQSEAHVGLVLCERLINMPVQVIPPMYNMLADEIKWANADGEPYNFTHLIFISRVYHLSEDEESRMANSSRRSRTSEAASGKKTKKSRPPVGEEVGPPPDGIYSFHPEDDVLVKGATHSVTYPFVAPLPPLVQETRGRDSFGLDVRGRVMLVPGGGETLRELGQAMSRVYGSG</sequence>
<protein>
    <recommendedName>
        <fullName evidence="2">Protein BCP1</fullName>
    </recommendedName>
</protein>
<dbReference type="Pfam" id="PF13862">
    <property type="entry name" value="BCCIP"/>
    <property type="match status" value="1"/>
</dbReference>
<comment type="caution">
    <text evidence="4">The sequence shown here is derived from an EMBL/GenBank/DDBJ whole genome shotgun (WGS) entry which is preliminary data.</text>
</comment>
<keyword evidence="2" id="KW-0653">Protein transport</keyword>
<accession>A0A8H5EUD6</accession>
<dbReference type="InterPro" id="IPR025602">
    <property type="entry name" value="BCP1_family"/>
</dbReference>
<comment type="function">
    <text evidence="2">Involved in nuclear export, actin cytoskeleton organization and vesicular transport.</text>
</comment>
<evidence type="ECO:0000256" key="2">
    <source>
        <dbReference type="PIRNR" id="PIRNR028983"/>
    </source>
</evidence>
<feature type="region of interest" description="Disordered" evidence="3">
    <location>
        <begin position="192"/>
        <end position="233"/>
    </location>
</feature>
<dbReference type="GO" id="GO:0005634">
    <property type="term" value="C:nucleus"/>
    <property type="evidence" value="ECO:0007669"/>
    <property type="project" value="UniProtKB-SubCell"/>
</dbReference>
<dbReference type="PANTHER" id="PTHR13261:SF0">
    <property type="entry name" value="BRCA2 AND CDKN1A-INTERACTING PROTEIN"/>
    <property type="match status" value="1"/>
</dbReference>
<comment type="subcellular location">
    <subcellularLocation>
        <location evidence="2">Nucleus</location>
    </subcellularLocation>
</comment>
<evidence type="ECO:0000313" key="4">
    <source>
        <dbReference type="EMBL" id="KAF5312731.1"/>
    </source>
</evidence>
<dbReference type="EMBL" id="JAACJJ010000056">
    <property type="protein sequence ID" value="KAF5312731.1"/>
    <property type="molecule type" value="Genomic_DNA"/>
</dbReference>